<evidence type="ECO:0000313" key="1">
    <source>
        <dbReference type="EMBL" id="GLR92184.1"/>
    </source>
</evidence>
<dbReference type="SUPFAM" id="SSF53092">
    <property type="entry name" value="Creatinase/prolidase N-terminal domain"/>
    <property type="match status" value="1"/>
</dbReference>
<accession>A0ABQ6BCS2</accession>
<name>A0ABQ6BCS2_9BRAD</name>
<proteinExistence type="predicted"/>
<dbReference type="Gene3D" id="3.40.350.10">
    <property type="entry name" value="Creatinase/prolidase N-terminal domain"/>
    <property type="match status" value="1"/>
</dbReference>
<protein>
    <submittedName>
        <fullName evidence="1">Uncharacterized protein</fullName>
    </submittedName>
</protein>
<dbReference type="EMBL" id="BSOW01000070">
    <property type="protein sequence ID" value="GLR92184.1"/>
    <property type="molecule type" value="Genomic_DNA"/>
</dbReference>
<gene>
    <name evidence="1" type="ORF">GCM10007857_89040</name>
</gene>
<comment type="caution">
    <text evidence="1">The sequence shown here is derived from an EMBL/GenBank/DDBJ whole genome shotgun (WGS) entry which is preliminary data.</text>
</comment>
<sequence>MRLCHVGGLNAPTRFCSKIGGLLPIAPWGRSEYEKRVGKARRLTKEYGKDALLVTSEHNFQFFVRRYQYDSDSDHAAALSFKSLLRVK</sequence>
<dbReference type="InterPro" id="IPR029149">
    <property type="entry name" value="Creatin/AminoP/Spt16_N"/>
</dbReference>
<organism evidence="1 2">
    <name type="scientific">Bradyrhizobium iriomotense</name>
    <dbReference type="NCBI Taxonomy" id="441950"/>
    <lineage>
        <taxon>Bacteria</taxon>
        <taxon>Pseudomonadati</taxon>
        <taxon>Pseudomonadota</taxon>
        <taxon>Alphaproteobacteria</taxon>
        <taxon>Hyphomicrobiales</taxon>
        <taxon>Nitrobacteraceae</taxon>
        <taxon>Bradyrhizobium</taxon>
    </lineage>
</organism>
<reference evidence="2" key="1">
    <citation type="journal article" date="2019" name="Int. J. Syst. Evol. Microbiol.">
        <title>The Global Catalogue of Microorganisms (GCM) 10K type strain sequencing project: providing services to taxonomists for standard genome sequencing and annotation.</title>
        <authorList>
            <consortium name="The Broad Institute Genomics Platform"/>
            <consortium name="The Broad Institute Genome Sequencing Center for Infectious Disease"/>
            <person name="Wu L."/>
            <person name="Ma J."/>
        </authorList>
    </citation>
    <scope>NUCLEOTIDE SEQUENCE [LARGE SCALE GENOMIC DNA]</scope>
    <source>
        <strain evidence="2">NBRC 102520</strain>
    </source>
</reference>
<dbReference type="Proteomes" id="UP001156905">
    <property type="component" value="Unassembled WGS sequence"/>
</dbReference>
<keyword evidence="2" id="KW-1185">Reference proteome</keyword>
<evidence type="ECO:0000313" key="2">
    <source>
        <dbReference type="Proteomes" id="UP001156905"/>
    </source>
</evidence>